<keyword evidence="1" id="KW-0862">Zinc</keyword>
<gene>
    <name evidence="5" type="ORF">Tci_035470</name>
</gene>
<feature type="compositionally biased region" description="Basic residues" evidence="3">
    <location>
        <begin position="1"/>
        <end position="12"/>
    </location>
</feature>
<comment type="caution">
    <text evidence="5">The sequence shown here is derived from an EMBL/GenBank/DDBJ whole genome shotgun (WGS) entry which is preliminary data.</text>
</comment>
<dbReference type="Gene3D" id="4.10.60.10">
    <property type="entry name" value="Zinc finger, CCHC-type"/>
    <property type="match status" value="1"/>
</dbReference>
<name>A0A6L2LSS3_TANCI</name>
<feature type="coiled-coil region" evidence="2">
    <location>
        <begin position="297"/>
        <end position="324"/>
    </location>
</feature>
<dbReference type="EMBL" id="BKCJ010004855">
    <property type="protein sequence ID" value="GEU63492.1"/>
    <property type="molecule type" value="Genomic_DNA"/>
</dbReference>
<organism evidence="5">
    <name type="scientific">Tanacetum cinerariifolium</name>
    <name type="common">Dalmatian daisy</name>
    <name type="synonym">Chrysanthemum cinerariifolium</name>
    <dbReference type="NCBI Taxonomy" id="118510"/>
    <lineage>
        <taxon>Eukaryota</taxon>
        <taxon>Viridiplantae</taxon>
        <taxon>Streptophyta</taxon>
        <taxon>Embryophyta</taxon>
        <taxon>Tracheophyta</taxon>
        <taxon>Spermatophyta</taxon>
        <taxon>Magnoliopsida</taxon>
        <taxon>eudicotyledons</taxon>
        <taxon>Gunneridae</taxon>
        <taxon>Pentapetalae</taxon>
        <taxon>asterids</taxon>
        <taxon>campanulids</taxon>
        <taxon>Asterales</taxon>
        <taxon>Asteraceae</taxon>
        <taxon>Asteroideae</taxon>
        <taxon>Anthemideae</taxon>
        <taxon>Anthemidinae</taxon>
        <taxon>Tanacetum</taxon>
    </lineage>
</organism>
<reference evidence="5" key="1">
    <citation type="journal article" date="2019" name="Sci. Rep.">
        <title>Draft genome of Tanacetum cinerariifolium, the natural source of mosquito coil.</title>
        <authorList>
            <person name="Yamashiro T."/>
            <person name="Shiraishi A."/>
            <person name="Satake H."/>
            <person name="Nakayama K."/>
        </authorList>
    </citation>
    <scope>NUCLEOTIDE SEQUENCE</scope>
</reference>
<dbReference type="SMART" id="SM00343">
    <property type="entry name" value="ZnF_C2HC"/>
    <property type="match status" value="2"/>
</dbReference>
<feature type="region of interest" description="Disordered" evidence="3">
    <location>
        <begin position="1"/>
        <end position="45"/>
    </location>
</feature>
<feature type="region of interest" description="Disordered" evidence="3">
    <location>
        <begin position="221"/>
        <end position="252"/>
    </location>
</feature>
<protein>
    <submittedName>
        <fullName evidence="5">Ribonuclease H-like domain-containing protein</fullName>
    </submittedName>
</protein>
<dbReference type="GO" id="GO:0003676">
    <property type="term" value="F:nucleic acid binding"/>
    <property type="evidence" value="ECO:0007669"/>
    <property type="project" value="InterPro"/>
</dbReference>
<dbReference type="PROSITE" id="PS50158">
    <property type="entry name" value="ZF_CCHC"/>
    <property type="match status" value="1"/>
</dbReference>
<feature type="compositionally biased region" description="Low complexity" evidence="3">
    <location>
        <begin position="13"/>
        <end position="26"/>
    </location>
</feature>
<dbReference type="Pfam" id="PF00098">
    <property type="entry name" value="zf-CCHC"/>
    <property type="match status" value="1"/>
</dbReference>
<keyword evidence="1" id="KW-0479">Metal-binding</keyword>
<evidence type="ECO:0000256" key="2">
    <source>
        <dbReference type="SAM" id="Coils"/>
    </source>
</evidence>
<keyword evidence="1" id="KW-0863">Zinc-finger</keyword>
<dbReference type="InterPro" id="IPR054722">
    <property type="entry name" value="PolX-like_BBD"/>
</dbReference>
<dbReference type="InterPro" id="IPR036875">
    <property type="entry name" value="Znf_CCHC_sf"/>
</dbReference>
<sequence>MSVRQVWKRKTSTPKSSPSSQKDSTPLLPRDFLQSPSPPSYNPLRDQMINQLHNISTILDSHTNPSNAYIHAPLSPPLQQIYPPSHAQVEFYLSFCHDDDNATNPPPIPPTQQAPHTLSTIKLLILKKEGLHKGNDRFQSLLSQLEIHGAGVSTKDANQKFLQSLPSSWSQVAMISIRLKKFYKKTGIKLHFDAKEPVGFDKTKVECFNCQNTGHFARECRSKGNQESRRRDAGNTGYKARDNGRRPPKQDEPKAMVIIDRDGVDWTGHAEDDTENYALLAFNFSNSGSDTMVTSCSKECEESYAKLKKLYDEQREQLGDASIEIQAYTLALKKMSAKDKSTLGYRDQIHEGVLSYENEFFESVMNNRSSDVENSHVYDRFAKVKSMHIVPPPVIRIHMPPKFNFRIDGSKFTYGLKQSKTSESDAKTSDLVSCESNSSVETLESVPKLVLNKPKAVSEAKVWSDAPIIKEYESDKQNTCSQNPKVDKRDRTGLMSKRIGLGYGFTRKACFVCGSFSHLIRDCDFQEKRTAKHIELNKRKDKGKLLLRPQQVVTGDPKDITETKSPNTMVDQTLENMQMTGKKAYLVEYQEFNGGLVAFGGSKGQITGKGKIQTGKLDFKDVYFVKELHHFNLFSVSQMCDKKNKVLFIDTECKVAKIVNR</sequence>
<dbReference type="GO" id="GO:0008270">
    <property type="term" value="F:zinc ion binding"/>
    <property type="evidence" value="ECO:0007669"/>
    <property type="project" value="UniProtKB-KW"/>
</dbReference>
<dbReference type="AlphaFoldDB" id="A0A6L2LSS3"/>
<evidence type="ECO:0000313" key="5">
    <source>
        <dbReference type="EMBL" id="GEU63492.1"/>
    </source>
</evidence>
<accession>A0A6L2LSS3</accession>
<evidence type="ECO:0000256" key="1">
    <source>
        <dbReference type="PROSITE-ProRule" id="PRU00047"/>
    </source>
</evidence>
<evidence type="ECO:0000259" key="4">
    <source>
        <dbReference type="PROSITE" id="PS50158"/>
    </source>
</evidence>
<dbReference type="Pfam" id="PF22936">
    <property type="entry name" value="Pol_BBD"/>
    <property type="match status" value="1"/>
</dbReference>
<dbReference type="InterPro" id="IPR001878">
    <property type="entry name" value="Znf_CCHC"/>
</dbReference>
<evidence type="ECO:0000256" key="3">
    <source>
        <dbReference type="SAM" id="MobiDB-lite"/>
    </source>
</evidence>
<dbReference type="SUPFAM" id="SSF57756">
    <property type="entry name" value="Retrovirus zinc finger-like domains"/>
    <property type="match status" value="1"/>
</dbReference>
<proteinExistence type="predicted"/>
<keyword evidence="2" id="KW-0175">Coiled coil</keyword>
<feature type="domain" description="CCHC-type" evidence="4">
    <location>
        <begin position="207"/>
        <end position="222"/>
    </location>
</feature>